<dbReference type="STRING" id="181874.A0A409YC38"/>
<dbReference type="Proteomes" id="UP000284842">
    <property type="component" value="Unassembled WGS sequence"/>
</dbReference>
<comment type="similarity">
    <text evidence="1">Belongs to the ribonucleoside diphosphate reductase small chain family.</text>
</comment>
<dbReference type="SUPFAM" id="SSF47240">
    <property type="entry name" value="Ferritin-like"/>
    <property type="match status" value="1"/>
</dbReference>
<gene>
    <name evidence="3" type="ORF">CVT24_005465</name>
</gene>
<dbReference type="Gene3D" id="1.10.620.20">
    <property type="entry name" value="Ribonucleotide Reductase, subunit A"/>
    <property type="match status" value="1"/>
</dbReference>
<dbReference type="PANTHER" id="PTHR23409">
    <property type="entry name" value="RIBONUCLEOSIDE-DIPHOSPHATE REDUCTASE SMALL CHAIN"/>
    <property type="match status" value="1"/>
</dbReference>
<dbReference type="GO" id="GO:0016491">
    <property type="term" value="F:oxidoreductase activity"/>
    <property type="evidence" value="ECO:0007669"/>
    <property type="project" value="InterPro"/>
</dbReference>
<feature type="compositionally biased region" description="Basic and acidic residues" evidence="2">
    <location>
        <begin position="1"/>
        <end position="12"/>
    </location>
</feature>
<dbReference type="PANTHER" id="PTHR23409:SF18">
    <property type="entry name" value="RIBONUCLEOSIDE-DIPHOSPHATE REDUCTASE SUBUNIT M2"/>
    <property type="match status" value="1"/>
</dbReference>
<comment type="caution">
    <text evidence="3">The sequence shown here is derived from an EMBL/GenBank/DDBJ whole genome shotgun (WGS) entry which is preliminary data.</text>
</comment>
<evidence type="ECO:0000313" key="3">
    <source>
        <dbReference type="EMBL" id="PPR00562.1"/>
    </source>
</evidence>
<dbReference type="PROSITE" id="PS00368">
    <property type="entry name" value="RIBORED_SMALL"/>
    <property type="match status" value="1"/>
</dbReference>
<keyword evidence="4" id="KW-1185">Reference proteome</keyword>
<dbReference type="OrthoDB" id="2727692at2759"/>
<dbReference type="InterPro" id="IPR009078">
    <property type="entry name" value="Ferritin-like_SF"/>
</dbReference>
<name>A0A409YC38_9AGAR</name>
<dbReference type="InParanoid" id="A0A409YC38"/>
<dbReference type="InterPro" id="IPR000358">
    <property type="entry name" value="RNR_small_fam"/>
</dbReference>
<proteinExistence type="inferred from homology"/>
<feature type="region of interest" description="Disordered" evidence="2">
    <location>
        <begin position="1"/>
        <end position="21"/>
    </location>
</feature>
<accession>A0A409YC38</accession>
<evidence type="ECO:0000256" key="1">
    <source>
        <dbReference type="ARBA" id="ARBA00009303"/>
    </source>
</evidence>
<dbReference type="EMBL" id="NHTK01001306">
    <property type="protein sequence ID" value="PPR00562.1"/>
    <property type="molecule type" value="Genomic_DNA"/>
</dbReference>
<evidence type="ECO:0000313" key="4">
    <source>
        <dbReference type="Proteomes" id="UP000284842"/>
    </source>
</evidence>
<dbReference type="InterPro" id="IPR012348">
    <property type="entry name" value="RNR-like"/>
</dbReference>
<evidence type="ECO:0000256" key="2">
    <source>
        <dbReference type="SAM" id="MobiDB-lite"/>
    </source>
</evidence>
<protein>
    <submittedName>
        <fullName evidence="3">Uncharacterized protein</fullName>
    </submittedName>
</protein>
<dbReference type="InterPro" id="IPR033909">
    <property type="entry name" value="RNR_small"/>
</dbReference>
<organism evidence="3 4">
    <name type="scientific">Panaeolus cyanescens</name>
    <dbReference type="NCBI Taxonomy" id="181874"/>
    <lineage>
        <taxon>Eukaryota</taxon>
        <taxon>Fungi</taxon>
        <taxon>Dikarya</taxon>
        <taxon>Basidiomycota</taxon>
        <taxon>Agaricomycotina</taxon>
        <taxon>Agaricomycetes</taxon>
        <taxon>Agaricomycetidae</taxon>
        <taxon>Agaricales</taxon>
        <taxon>Agaricineae</taxon>
        <taxon>Galeropsidaceae</taxon>
        <taxon>Panaeolus</taxon>
    </lineage>
</organism>
<dbReference type="Pfam" id="PF00268">
    <property type="entry name" value="Ribonuc_red_sm"/>
    <property type="match status" value="1"/>
</dbReference>
<dbReference type="AlphaFoldDB" id="A0A409YC38"/>
<reference evidence="3 4" key="1">
    <citation type="journal article" date="2018" name="Evol. Lett.">
        <title>Horizontal gene cluster transfer increased hallucinogenic mushroom diversity.</title>
        <authorList>
            <person name="Reynolds H.T."/>
            <person name="Vijayakumar V."/>
            <person name="Gluck-Thaler E."/>
            <person name="Korotkin H.B."/>
            <person name="Matheny P.B."/>
            <person name="Slot J.C."/>
        </authorList>
    </citation>
    <scope>NUCLEOTIDE SEQUENCE [LARGE SCALE GENOMIC DNA]</scope>
    <source>
        <strain evidence="3 4">2629</strain>
    </source>
</reference>
<dbReference type="GO" id="GO:0009263">
    <property type="term" value="P:deoxyribonucleotide biosynthetic process"/>
    <property type="evidence" value="ECO:0007669"/>
    <property type="project" value="InterPro"/>
</dbReference>
<dbReference type="CDD" id="cd01049">
    <property type="entry name" value="RNRR2"/>
    <property type="match status" value="1"/>
</dbReference>
<dbReference type="InterPro" id="IPR030475">
    <property type="entry name" value="RNR_small_AS"/>
</dbReference>
<sequence>MDQSAAKEESDHGTPTSVSHFLPTSSLQTASMATHGWPVETSCTDVEREVDNAHVNERHIEPILQTNPGRFVIFPIQYHEIWTFYKRAQASVWSVEEIDLSQDKKDWEKLTADEQHFILHVLAFFAASDGLVNENLVEKFASEVQIPEARCFYGFQIMMENVHSESYCAMIETFVNDPDKRLMLFNSIHSVPSIRRKAAWALSWMDSTAHSFGERLVAFAVIEGLFFSGSFCAIYWVKTKGILHGLTFSNELISRDEGMHTDFACLLLRHLHYPPSIETILWIVKAGVNVEKEFIKEALPTPLLGMNAALMTDYIEFVADHLLVDLGAPKHYHTANPFPFMENISLQGKTNFFERRVSEYSKARMTTLSLHEERKQQFEDCTL</sequence>